<evidence type="ECO:0000313" key="7">
    <source>
        <dbReference type="Proteomes" id="UP000010471"/>
    </source>
</evidence>
<protein>
    <submittedName>
        <fullName evidence="6">Lignostilbene-alpha,beta-dioxygenase-like enzyme</fullName>
    </submittedName>
</protein>
<dbReference type="EMBL" id="CP003630">
    <property type="protein sequence ID" value="AFZ17385.1"/>
    <property type="molecule type" value="Genomic_DNA"/>
</dbReference>
<name>K9WAH7_9CYAN</name>
<dbReference type="Proteomes" id="UP000010471">
    <property type="component" value="Chromosome"/>
</dbReference>
<dbReference type="KEGG" id="mic:Mic7113_1509"/>
<dbReference type="OrthoDB" id="972944at2"/>
<dbReference type="eggNOG" id="COG3670">
    <property type="taxonomic scope" value="Bacteria"/>
</dbReference>
<dbReference type="InterPro" id="IPR004294">
    <property type="entry name" value="Carotenoid_Oase"/>
</dbReference>
<evidence type="ECO:0000256" key="3">
    <source>
        <dbReference type="ARBA" id="ARBA00023002"/>
    </source>
</evidence>
<dbReference type="STRING" id="1173027.Mic7113_1509"/>
<dbReference type="AlphaFoldDB" id="K9WAH7"/>
<sequence length="576" mass="65741">MVSVQNFTRSSIGQFEATISGAWPQELSGHIFVAAPYHQIGERHLFGGAGVTIRWDLAPQNGKVKLLCKRVNTWDSFWQDLLPLTWRQRAFFPARMSLFGIAEPANTGVVNMNGRLLLTADAGRYWEIDPVTLETITPVGYFDEHIISVPLSFFPMVANTAHPFYDPETGELISCELKCVPRPGQLFYDMISQVYITVWDGKGTLKHWELDGTRLDGSPHTIILTEECAMIPDMPFQMGLTTLMGLKVPPTNAYPHTQVYVVDRKDLTAANYKVPARLVTFPGDSYHFLCNYRHNDGNIQMVAVQQGTISLTQSLEPCDVMHFTGKPYSEEYWGIPWMFGFDPGVLRKVVIGDGQVIQEEAFIHPGWYSTMLYTADPREQFTASGYSAIYQGYSGYWRDFICRRQYLAFRDHPNRILTDQKLPTHNLPSVLARIPLAEDWKMLTEQLEKEQQEHPERELPSLGHEFLDFYVFPDHCLLDSIQYIPQGKGYIFTKVFAENHLEAWLFAADNLKNGPIAKLTLPDTVNFGFTLHSEYFEKLVSAPPSYRVDRVSCALRSLAKVPREFIFNQPDQVLNR</sequence>
<dbReference type="HOGENOM" id="CLU_024869_0_0_3"/>
<dbReference type="PATRIC" id="fig|1173027.3.peg.1677"/>
<dbReference type="GO" id="GO:0016121">
    <property type="term" value="P:carotene catabolic process"/>
    <property type="evidence" value="ECO:0007669"/>
    <property type="project" value="TreeGrafter"/>
</dbReference>
<dbReference type="Pfam" id="PF03055">
    <property type="entry name" value="RPE65"/>
    <property type="match status" value="1"/>
</dbReference>
<dbReference type="PANTHER" id="PTHR10543">
    <property type="entry name" value="BETA-CAROTENE DIOXYGENASE"/>
    <property type="match status" value="1"/>
</dbReference>
<evidence type="ECO:0000256" key="5">
    <source>
        <dbReference type="PIRSR" id="PIRSR604294-1"/>
    </source>
</evidence>
<evidence type="ECO:0000313" key="6">
    <source>
        <dbReference type="EMBL" id="AFZ17385.1"/>
    </source>
</evidence>
<evidence type="ECO:0000256" key="2">
    <source>
        <dbReference type="ARBA" id="ARBA00022723"/>
    </source>
</evidence>
<keyword evidence="6" id="KW-0223">Dioxygenase</keyword>
<reference evidence="6 7" key="1">
    <citation type="submission" date="2012-06" db="EMBL/GenBank/DDBJ databases">
        <title>Finished chromosome of genome of Microcoleus sp. PCC 7113.</title>
        <authorList>
            <consortium name="US DOE Joint Genome Institute"/>
            <person name="Gugger M."/>
            <person name="Coursin T."/>
            <person name="Rippka R."/>
            <person name="Tandeau De Marsac N."/>
            <person name="Huntemann M."/>
            <person name="Wei C.-L."/>
            <person name="Han J."/>
            <person name="Detter J.C."/>
            <person name="Han C."/>
            <person name="Tapia R."/>
            <person name="Chen A."/>
            <person name="Kyrpides N."/>
            <person name="Mavromatis K."/>
            <person name="Markowitz V."/>
            <person name="Szeto E."/>
            <person name="Ivanova N."/>
            <person name="Pagani I."/>
            <person name="Pati A."/>
            <person name="Goodwin L."/>
            <person name="Nordberg H.P."/>
            <person name="Cantor M.N."/>
            <person name="Hua S.X."/>
            <person name="Woyke T."/>
            <person name="Kerfeld C.A."/>
        </authorList>
    </citation>
    <scope>NUCLEOTIDE SEQUENCE [LARGE SCALE GENOMIC DNA]</scope>
    <source>
        <strain evidence="6 7">PCC 7113</strain>
    </source>
</reference>
<keyword evidence="4 5" id="KW-0408">Iron</keyword>
<dbReference type="RefSeq" id="WP_015181541.1">
    <property type="nucleotide sequence ID" value="NC_019738.1"/>
</dbReference>
<evidence type="ECO:0000256" key="1">
    <source>
        <dbReference type="ARBA" id="ARBA00006787"/>
    </source>
</evidence>
<dbReference type="PANTHER" id="PTHR10543:SF89">
    <property type="entry name" value="CAROTENOID 9,10(9',10')-CLEAVAGE DIOXYGENASE 1"/>
    <property type="match status" value="1"/>
</dbReference>
<gene>
    <name evidence="6" type="ORF">Mic7113_1509</name>
</gene>
<comment type="cofactor">
    <cofactor evidence="5">
        <name>Fe(2+)</name>
        <dbReference type="ChEBI" id="CHEBI:29033"/>
    </cofactor>
    <text evidence="5">Binds 1 Fe(2+) ion per subunit.</text>
</comment>
<feature type="binding site" evidence="5">
    <location>
        <position position="162"/>
    </location>
    <ligand>
        <name>Fe cation</name>
        <dbReference type="ChEBI" id="CHEBI:24875"/>
        <note>catalytic</note>
    </ligand>
</feature>
<keyword evidence="7" id="KW-1185">Reference proteome</keyword>
<keyword evidence="2 5" id="KW-0479">Metal-binding</keyword>
<accession>K9WAH7</accession>
<evidence type="ECO:0000256" key="4">
    <source>
        <dbReference type="ARBA" id="ARBA00023004"/>
    </source>
</evidence>
<dbReference type="GO" id="GO:0046872">
    <property type="term" value="F:metal ion binding"/>
    <property type="evidence" value="ECO:0007669"/>
    <property type="project" value="UniProtKB-KW"/>
</dbReference>
<proteinExistence type="inferred from homology"/>
<organism evidence="6 7">
    <name type="scientific">Allocoleopsis franciscana PCC 7113</name>
    <dbReference type="NCBI Taxonomy" id="1173027"/>
    <lineage>
        <taxon>Bacteria</taxon>
        <taxon>Bacillati</taxon>
        <taxon>Cyanobacteriota</taxon>
        <taxon>Cyanophyceae</taxon>
        <taxon>Coleofasciculales</taxon>
        <taxon>Coleofasciculaceae</taxon>
        <taxon>Allocoleopsis</taxon>
        <taxon>Allocoleopsis franciscana</taxon>
    </lineage>
</organism>
<keyword evidence="3" id="KW-0560">Oxidoreductase</keyword>
<dbReference type="GO" id="GO:0010436">
    <property type="term" value="F:carotenoid dioxygenase activity"/>
    <property type="evidence" value="ECO:0007669"/>
    <property type="project" value="TreeGrafter"/>
</dbReference>
<comment type="similarity">
    <text evidence="1">Belongs to the carotenoid oxygenase family.</text>
</comment>